<dbReference type="HOGENOM" id="CLU_2933913_0_0_7"/>
<dbReference type="EMBL" id="CP003360">
    <property type="protein sequence ID" value="AFM24437.1"/>
    <property type="molecule type" value="Genomic_DNA"/>
</dbReference>
<evidence type="ECO:0000313" key="2">
    <source>
        <dbReference type="Proteomes" id="UP000006055"/>
    </source>
</evidence>
<gene>
    <name evidence="1" type="ordered locus">Desti_1727</name>
</gene>
<accession>I4C4E6</accession>
<protein>
    <submittedName>
        <fullName evidence="1">Uncharacterized protein</fullName>
    </submittedName>
</protein>
<dbReference type="AlphaFoldDB" id="I4C4E6"/>
<dbReference type="STRING" id="706587.Desti_1727"/>
<reference evidence="2" key="1">
    <citation type="submission" date="2012-06" db="EMBL/GenBank/DDBJ databases">
        <title>Complete sequence of chromosome of Desulfomonile tiedjei DSM 6799.</title>
        <authorList>
            <person name="Lucas S."/>
            <person name="Copeland A."/>
            <person name="Lapidus A."/>
            <person name="Glavina del Rio T."/>
            <person name="Dalin E."/>
            <person name="Tice H."/>
            <person name="Bruce D."/>
            <person name="Goodwin L."/>
            <person name="Pitluck S."/>
            <person name="Peters L."/>
            <person name="Ovchinnikova G."/>
            <person name="Zeytun A."/>
            <person name="Lu M."/>
            <person name="Kyrpides N."/>
            <person name="Mavromatis K."/>
            <person name="Ivanova N."/>
            <person name="Brettin T."/>
            <person name="Detter J.C."/>
            <person name="Han C."/>
            <person name="Larimer F."/>
            <person name="Land M."/>
            <person name="Hauser L."/>
            <person name="Markowitz V."/>
            <person name="Cheng J.-F."/>
            <person name="Hugenholtz P."/>
            <person name="Woyke T."/>
            <person name="Wu D."/>
            <person name="Spring S."/>
            <person name="Schroeder M."/>
            <person name="Brambilla E."/>
            <person name="Klenk H.-P."/>
            <person name="Eisen J.A."/>
        </authorList>
    </citation>
    <scope>NUCLEOTIDE SEQUENCE [LARGE SCALE GENOMIC DNA]</scope>
    <source>
        <strain evidence="2">ATCC 49306 / DSM 6799 / DCB-1</strain>
    </source>
</reference>
<dbReference type="Proteomes" id="UP000006055">
    <property type="component" value="Chromosome"/>
</dbReference>
<keyword evidence="2" id="KW-1185">Reference proteome</keyword>
<organism evidence="1 2">
    <name type="scientific">Desulfomonile tiedjei (strain ATCC 49306 / DSM 6799 / DCB-1)</name>
    <dbReference type="NCBI Taxonomy" id="706587"/>
    <lineage>
        <taxon>Bacteria</taxon>
        <taxon>Pseudomonadati</taxon>
        <taxon>Thermodesulfobacteriota</taxon>
        <taxon>Desulfomonilia</taxon>
        <taxon>Desulfomonilales</taxon>
        <taxon>Desulfomonilaceae</taxon>
        <taxon>Desulfomonile</taxon>
    </lineage>
</organism>
<dbReference type="KEGG" id="dti:Desti_1727"/>
<sequence>MRNTVLCLAKLHLARNHKRPFPLFSANCGSVRLHESYPQPVNGKIISTDIISDLGTPYPL</sequence>
<proteinExistence type="predicted"/>
<name>I4C4E6_DESTA</name>
<evidence type="ECO:0000313" key="1">
    <source>
        <dbReference type="EMBL" id="AFM24437.1"/>
    </source>
</evidence>